<evidence type="ECO:0000259" key="4">
    <source>
        <dbReference type="PROSITE" id="PS01031"/>
    </source>
</evidence>
<proteinExistence type="inferred from homology"/>
<dbReference type="Pfam" id="PF00011">
    <property type="entry name" value="HSP20"/>
    <property type="match status" value="1"/>
</dbReference>
<comment type="similarity">
    <text evidence="2 3">Belongs to the small heat shock protein (HSP20) family.</text>
</comment>
<dbReference type="AlphaFoldDB" id="A0A1R3I5D3"/>
<evidence type="ECO:0000313" key="6">
    <source>
        <dbReference type="Proteomes" id="UP000187203"/>
    </source>
</evidence>
<gene>
    <name evidence="5" type="ORF">COLO4_25005</name>
</gene>
<sequence>MSLLESLFRQNSIDFDPFPPMNWKETPHAHIFEIDLPGLTKEDVKLQVDQDRVVHINGERKEDDDDENEKGVKWKWHCRERKGDNFIRQFRLPENANVDEMKASMRDGVLVVTVPKHKYYNKKIKKKGVEISGEDGHPPKGIGRFVCCKA</sequence>
<dbReference type="SUPFAM" id="SSF49764">
    <property type="entry name" value="HSP20-like chaperones"/>
    <property type="match status" value="1"/>
</dbReference>
<dbReference type="InterPro" id="IPR002068">
    <property type="entry name" value="A-crystallin/Hsp20_dom"/>
</dbReference>
<organism evidence="5 6">
    <name type="scientific">Corchorus olitorius</name>
    <dbReference type="NCBI Taxonomy" id="93759"/>
    <lineage>
        <taxon>Eukaryota</taxon>
        <taxon>Viridiplantae</taxon>
        <taxon>Streptophyta</taxon>
        <taxon>Embryophyta</taxon>
        <taxon>Tracheophyta</taxon>
        <taxon>Spermatophyta</taxon>
        <taxon>Magnoliopsida</taxon>
        <taxon>eudicotyledons</taxon>
        <taxon>Gunneridae</taxon>
        <taxon>Pentapetalae</taxon>
        <taxon>rosids</taxon>
        <taxon>malvids</taxon>
        <taxon>Malvales</taxon>
        <taxon>Malvaceae</taxon>
        <taxon>Grewioideae</taxon>
        <taxon>Apeibeae</taxon>
        <taxon>Corchorus</taxon>
    </lineage>
</organism>
<dbReference type="InterPro" id="IPR031107">
    <property type="entry name" value="Small_HSP"/>
</dbReference>
<dbReference type="PROSITE" id="PS01031">
    <property type="entry name" value="SHSP"/>
    <property type="match status" value="1"/>
</dbReference>
<keyword evidence="1" id="KW-0346">Stress response</keyword>
<feature type="domain" description="SHSP" evidence="4">
    <location>
        <begin position="12"/>
        <end position="132"/>
    </location>
</feature>
<dbReference type="STRING" id="93759.A0A1R3I5D3"/>
<name>A0A1R3I5D3_9ROSI</name>
<evidence type="ECO:0000256" key="1">
    <source>
        <dbReference type="ARBA" id="ARBA00023016"/>
    </source>
</evidence>
<protein>
    <recommendedName>
        <fullName evidence="4">SHSP domain-containing protein</fullName>
    </recommendedName>
</protein>
<evidence type="ECO:0000313" key="5">
    <source>
        <dbReference type="EMBL" id="OMO77774.1"/>
    </source>
</evidence>
<accession>A0A1R3I5D3</accession>
<evidence type="ECO:0000256" key="3">
    <source>
        <dbReference type="RuleBase" id="RU003616"/>
    </source>
</evidence>
<comment type="caution">
    <text evidence="5">The sequence shown here is derived from an EMBL/GenBank/DDBJ whole genome shotgun (WGS) entry which is preliminary data.</text>
</comment>
<evidence type="ECO:0000256" key="2">
    <source>
        <dbReference type="PROSITE-ProRule" id="PRU00285"/>
    </source>
</evidence>
<dbReference type="CDD" id="cd06472">
    <property type="entry name" value="ACD_ScHsp26_like"/>
    <property type="match status" value="1"/>
</dbReference>
<reference evidence="6" key="1">
    <citation type="submission" date="2013-09" db="EMBL/GenBank/DDBJ databases">
        <title>Corchorus olitorius genome sequencing.</title>
        <authorList>
            <person name="Alam M."/>
            <person name="Haque M.S."/>
            <person name="Islam M.S."/>
            <person name="Emdad E.M."/>
            <person name="Islam M.M."/>
            <person name="Ahmed B."/>
            <person name="Halim A."/>
            <person name="Hossen Q.M.M."/>
            <person name="Hossain M.Z."/>
            <person name="Ahmed R."/>
            <person name="Khan M.M."/>
            <person name="Islam R."/>
            <person name="Rashid M.M."/>
            <person name="Khan S.A."/>
            <person name="Rahman M.S."/>
            <person name="Alam M."/>
            <person name="Yahiya A.S."/>
            <person name="Khan M.S."/>
            <person name="Azam M.S."/>
            <person name="Haque T."/>
            <person name="Lashkar M.Z.H."/>
            <person name="Akhand A.I."/>
            <person name="Morshed G."/>
            <person name="Roy S."/>
            <person name="Uddin K.S."/>
            <person name="Rabeya T."/>
            <person name="Hossain A.S."/>
            <person name="Chowdhury A."/>
            <person name="Snigdha A.R."/>
            <person name="Mortoza M.S."/>
            <person name="Matin S.A."/>
            <person name="Hoque S.M.E."/>
            <person name="Islam M.K."/>
            <person name="Roy D.K."/>
            <person name="Haider R."/>
            <person name="Moosa M.M."/>
            <person name="Elias S.M."/>
            <person name="Hasan A.M."/>
            <person name="Jahan S."/>
            <person name="Shafiuddin M."/>
            <person name="Mahmood N."/>
            <person name="Shommy N.S."/>
        </authorList>
    </citation>
    <scope>NUCLEOTIDE SEQUENCE [LARGE SCALE GENOMIC DNA]</scope>
    <source>
        <strain evidence="6">cv. O-4</strain>
    </source>
</reference>
<dbReference type="OrthoDB" id="1431247at2759"/>
<dbReference type="InterPro" id="IPR008978">
    <property type="entry name" value="HSP20-like_chaperone"/>
</dbReference>
<dbReference type="PANTHER" id="PTHR11527">
    <property type="entry name" value="HEAT-SHOCK PROTEIN 20 FAMILY MEMBER"/>
    <property type="match status" value="1"/>
</dbReference>
<dbReference type="Proteomes" id="UP000187203">
    <property type="component" value="Unassembled WGS sequence"/>
</dbReference>
<dbReference type="Gene3D" id="2.60.40.790">
    <property type="match status" value="1"/>
</dbReference>
<keyword evidence="6" id="KW-1185">Reference proteome</keyword>
<dbReference type="EMBL" id="AWUE01018896">
    <property type="protein sequence ID" value="OMO77774.1"/>
    <property type="molecule type" value="Genomic_DNA"/>
</dbReference>